<keyword evidence="2" id="KW-0813">Transport</keyword>
<feature type="signal peptide" evidence="11">
    <location>
        <begin position="1"/>
        <end position="19"/>
    </location>
</feature>
<dbReference type="InterPro" id="IPR037066">
    <property type="entry name" value="Plug_dom_sf"/>
</dbReference>
<sequence length="673" mass="73585">MTFGPLFVTLAAVSPEAAAAPPPVVQGVEPYPAAFFASASPSTAMDMLDRVPGFAFDGGSGVRGFGGAAGNVLIDGERPTSKTDDLESILKRIPAGQVERIDLIRGGAPGIDMQGKTVIANVVRKKGTSTSGVFVLVDGSIYDGRQTPGIRFEGTRRTNDTLLEGSFVIASYLDDGAGDGPYSLRNTSGTVLEEAKLNTEGDGTQAVATGAYAFPLAGGRFRANARLMNDRFFYGERDNFIPGPAFATDREGEDKWQGELGADWTRETGPRTKVHALFLQQWKTDDYAAAFNQAPDSVTFSNNRKIGESVGRATLNFRMSDNLSFETGGEGAFNWLESETSLIVNGGAVTLPAANVRVEETRGELFGTATWKPFATLTIETGLRFETSKISSSGDVTLEKTLQFAKPRLLATWSPDPKDQIRFRLEREVGQLDFGDFVASSSLNTGVITAGNPDLNPQQNWVVELAYERRFWDTGSVTITLRHFKYTDVIDSKPIYPSGGGAPFDAPGNIGDGFRDAALVNFTLPLDRLGLKGAQLKGDGSIRRSEVTDPTTGATRRVAGEHPVDWNLTFIQDVPSHHLKWGVDAFGGWREKYYRLDQIETVKLRTFVVPFIEWKPRPDLMLRVELQNATSRDLAKYQFNYTGPRNTNPLDTLASRRYENGPIVYMKLRKTFG</sequence>
<accession>A0ABU0ITT8</accession>
<dbReference type="EMBL" id="JAUSVS010000004">
    <property type="protein sequence ID" value="MDQ0464563.1"/>
    <property type="molecule type" value="Genomic_DNA"/>
</dbReference>
<evidence type="ECO:0000313" key="14">
    <source>
        <dbReference type="EMBL" id="MDQ0464563.1"/>
    </source>
</evidence>
<dbReference type="InterPro" id="IPR000531">
    <property type="entry name" value="Beta-barrel_TonB"/>
</dbReference>
<dbReference type="Proteomes" id="UP001228905">
    <property type="component" value="Unassembled WGS sequence"/>
</dbReference>
<name>A0ABU0ITT8_9CAUL</name>
<evidence type="ECO:0000256" key="8">
    <source>
        <dbReference type="ARBA" id="ARBA00023170"/>
    </source>
</evidence>
<evidence type="ECO:0000256" key="9">
    <source>
        <dbReference type="ARBA" id="ARBA00023237"/>
    </source>
</evidence>
<keyword evidence="4" id="KW-0812">Transmembrane</keyword>
<dbReference type="PANTHER" id="PTHR30069">
    <property type="entry name" value="TONB-DEPENDENT OUTER MEMBRANE RECEPTOR"/>
    <property type="match status" value="1"/>
</dbReference>
<keyword evidence="5 11" id="KW-0732">Signal</keyword>
<dbReference type="SUPFAM" id="SSF56935">
    <property type="entry name" value="Porins"/>
    <property type="match status" value="1"/>
</dbReference>
<organism evidence="14 15">
    <name type="scientific">Caulobacter ginsengisoli</name>
    <dbReference type="NCBI Taxonomy" id="400775"/>
    <lineage>
        <taxon>Bacteria</taxon>
        <taxon>Pseudomonadati</taxon>
        <taxon>Pseudomonadota</taxon>
        <taxon>Alphaproteobacteria</taxon>
        <taxon>Caulobacterales</taxon>
        <taxon>Caulobacteraceae</taxon>
        <taxon>Caulobacter</taxon>
    </lineage>
</organism>
<dbReference type="Pfam" id="PF00593">
    <property type="entry name" value="TonB_dep_Rec_b-barrel"/>
    <property type="match status" value="1"/>
</dbReference>
<dbReference type="PANTHER" id="PTHR30069:SF29">
    <property type="entry name" value="HEMOGLOBIN AND HEMOGLOBIN-HAPTOGLOBIN-BINDING PROTEIN 1-RELATED"/>
    <property type="match status" value="1"/>
</dbReference>
<evidence type="ECO:0000313" key="15">
    <source>
        <dbReference type="Proteomes" id="UP001228905"/>
    </source>
</evidence>
<evidence type="ECO:0000259" key="12">
    <source>
        <dbReference type="Pfam" id="PF00593"/>
    </source>
</evidence>
<keyword evidence="9" id="KW-0998">Cell outer membrane</keyword>
<evidence type="ECO:0000256" key="1">
    <source>
        <dbReference type="ARBA" id="ARBA00004571"/>
    </source>
</evidence>
<evidence type="ECO:0000259" key="13">
    <source>
        <dbReference type="Pfam" id="PF07715"/>
    </source>
</evidence>
<keyword evidence="15" id="KW-1185">Reference proteome</keyword>
<evidence type="ECO:0008006" key="16">
    <source>
        <dbReference type="Google" id="ProtNLM"/>
    </source>
</evidence>
<dbReference type="Gene3D" id="2.170.130.10">
    <property type="entry name" value="TonB-dependent receptor, plug domain"/>
    <property type="match status" value="1"/>
</dbReference>
<feature type="domain" description="TonB-dependent receptor plug" evidence="13">
    <location>
        <begin position="36"/>
        <end position="109"/>
    </location>
</feature>
<dbReference type="InterPro" id="IPR039426">
    <property type="entry name" value="TonB-dep_rcpt-like"/>
</dbReference>
<evidence type="ECO:0000256" key="6">
    <source>
        <dbReference type="ARBA" id="ARBA00023077"/>
    </source>
</evidence>
<comment type="caution">
    <text evidence="14">The sequence shown here is derived from an EMBL/GenBank/DDBJ whole genome shotgun (WGS) entry which is preliminary data.</text>
</comment>
<feature type="chain" id="PRO_5045762951" description="TonB-dependent receptor" evidence="11">
    <location>
        <begin position="20"/>
        <end position="673"/>
    </location>
</feature>
<dbReference type="Gene3D" id="2.40.170.20">
    <property type="entry name" value="TonB-dependent receptor, beta-barrel domain"/>
    <property type="match status" value="1"/>
</dbReference>
<dbReference type="InterPro" id="IPR036942">
    <property type="entry name" value="Beta-barrel_TonB_sf"/>
</dbReference>
<keyword evidence="8" id="KW-0675">Receptor</keyword>
<evidence type="ECO:0000256" key="7">
    <source>
        <dbReference type="ARBA" id="ARBA00023136"/>
    </source>
</evidence>
<comment type="subcellular location">
    <subcellularLocation>
        <location evidence="1">Cell outer membrane</location>
        <topology evidence="1">Multi-pass membrane protein</topology>
    </subcellularLocation>
</comment>
<evidence type="ECO:0000256" key="2">
    <source>
        <dbReference type="ARBA" id="ARBA00022448"/>
    </source>
</evidence>
<dbReference type="InterPro" id="IPR012910">
    <property type="entry name" value="Plug_dom"/>
</dbReference>
<evidence type="ECO:0000256" key="11">
    <source>
        <dbReference type="SAM" id="SignalP"/>
    </source>
</evidence>
<reference evidence="14 15" key="1">
    <citation type="submission" date="2023-07" db="EMBL/GenBank/DDBJ databases">
        <title>Genomic Encyclopedia of Type Strains, Phase IV (KMG-IV): sequencing the most valuable type-strain genomes for metagenomic binning, comparative biology and taxonomic classification.</title>
        <authorList>
            <person name="Goeker M."/>
        </authorList>
    </citation>
    <scope>NUCLEOTIDE SEQUENCE [LARGE SCALE GENOMIC DNA]</scope>
    <source>
        <strain evidence="14 15">DSM 18695</strain>
    </source>
</reference>
<proteinExistence type="inferred from homology"/>
<comment type="similarity">
    <text evidence="10">Belongs to the TonB-dependent receptor family.</text>
</comment>
<keyword evidence="6 10" id="KW-0798">TonB box</keyword>
<dbReference type="Pfam" id="PF07715">
    <property type="entry name" value="Plug"/>
    <property type="match status" value="1"/>
</dbReference>
<evidence type="ECO:0000256" key="5">
    <source>
        <dbReference type="ARBA" id="ARBA00022729"/>
    </source>
</evidence>
<keyword evidence="3" id="KW-1134">Transmembrane beta strand</keyword>
<evidence type="ECO:0000256" key="3">
    <source>
        <dbReference type="ARBA" id="ARBA00022452"/>
    </source>
</evidence>
<feature type="domain" description="TonB-dependent receptor-like beta-barrel" evidence="12">
    <location>
        <begin position="212"/>
        <end position="512"/>
    </location>
</feature>
<keyword evidence="7 10" id="KW-0472">Membrane</keyword>
<evidence type="ECO:0000256" key="10">
    <source>
        <dbReference type="RuleBase" id="RU003357"/>
    </source>
</evidence>
<evidence type="ECO:0000256" key="4">
    <source>
        <dbReference type="ARBA" id="ARBA00022692"/>
    </source>
</evidence>
<protein>
    <recommendedName>
        <fullName evidence="16">TonB-dependent receptor</fullName>
    </recommendedName>
</protein>
<gene>
    <name evidence="14" type="ORF">QO010_002347</name>
</gene>